<dbReference type="InterPro" id="IPR036291">
    <property type="entry name" value="NAD(P)-bd_dom_sf"/>
</dbReference>
<dbReference type="Gene3D" id="3.40.50.720">
    <property type="entry name" value="NAD(P)-binding Rossmann-like Domain"/>
    <property type="match status" value="1"/>
</dbReference>
<organism evidence="2 3">
    <name type="scientific">Mycena maculata</name>
    <dbReference type="NCBI Taxonomy" id="230809"/>
    <lineage>
        <taxon>Eukaryota</taxon>
        <taxon>Fungi</taxon>
        <taxon>Dikarya</taxon>
        <taxon>Basidiomycota</taxon>
        <taxon>Agaricomycotina</taxon>
        <taxon>Agaricomycetes</taxon>
        <taxon>Agaricomycetidae</taxon>
        <taxon>Agaricales</taxon>
        <taxon>Marasmiineae</taxon>
        <taxon>Mycenaceae</taxon>
        <taxon>Mycena</taxon>
    </lineage>
</organism>
<dbReference type="AlphaFoldDB" id="A0AAD7NUP7"/>
<evidence type="ECO:0000313" key="2">
    <source>
        <dbReference type="EMBL" id="KAJ7776871.1"/>
    </source>
</evidence>
<evidence type="ECO:0008006" key="4">
    <source>
        <dbReference type="Google" id="ProtNLM"/>
    </source>
</evidence>
<dbReference type="GO" id="GO:0016616">
    <property type="term" value="F:oxidoreductase activity, acting on the CH-OH group of donors, NAD or NADP as acceptor"/>
    <property type="evidence" value="ECO:0007669"/>
    <property type="project" value="TreeGrafter"/>
</dbReference>
<dbReference type="InterPro" id="IPR020904">
    <property type="entry name" value="Sc_DH/Rdtase_CS"/>
</dbReference>
<dbReference type="CDD" id="cd05325">
    <property type="entry name" value="carb_red_sniffer_like_SDR_c"/>
    <property type="match status" value="1"/>
</dbReference>
<keyword evidence="3" id="KW-1185">Reference proteome</keyword>
<dbReference type="PANTHER" id="PTHR45458:SF3">
    <property type="entry name" value="CHAIN DEHYDROGENASE (ATSC), PUTATIVE-RELATED"/>
    <property type="match status" value="1"/>
</dbReference>
<accession>A0AAD7NUP7</accession>
<protein>
    <recommendedName>
        <fullName evidence="4">NAD(P)-binding protein</fullName>
    </recommendedName>
</protein>
<name>A0AAD7NUP7_9AGAR</name>
<dbReference type="Pfam" id="PF00106">
    <property type="entry name" value="adh_short"/>
    <property type="match status" value="1"/>
</dbReference>
<dbReference type="InterPro" id="IPR002347">
    <property type="entry name" value="SDR_fam"/>
</dbReference>
<keyword evidence="1" id="KW-0521">NADP</keyword>
<dbReference type="SUPFAM" id="SSF51735">
    <property type="entry name" value="NAD(P)-binding Rossmann-fold domains"/>
    <property type="match status" value="1"/>
</dbReference>
<dbReference type="EMBL" id="JARJLG010000011">
    <property type="protein sequence ID" value="KAJ7776871.1"/>
    <property type="molecule type" value="Genomic_DNA"/>
</dbReference>
<dbReference type="InterPro" id="IPR052184">
    <property type="entry name" value="SDR_enzymes"/>
</dbReference>
<proteinExistence type="predicted"/>
<sequence length="262" mass="28368">MASYLVTGAARGIGLEFVAQLSADPNNTVFALVRNKATASRLESLPGINIMVLEADVTDPKALENAAKEVSNATGGKLDYLINNAALLNLAGPDLNHFTSPDELEKDLVDHFRVNTVGPAHCINAFLPLLRKGSAKKVITISTGGADTDIAVKLSWTTAPGYAISKAAVNMLVAKYAAQFKSEGFVFLALSPGFVDTTTAPLTPEMVEVYKGFHEKIIQLWPDFKRPMTPQESVKLQLDVIHRWTVEDTGAFVSPHGNKEWF</sequence>
<gene>
    <name evidence="2" type="ORF">DFH07DRAFT_865677</name>
</gene>
<evidence type="ECO:0000256" key="1">
    <source>
        <dbReference type="ARBA" id="ARBA00022857"/>
    </source>
</evidence>
<evidence type="ECO:0000313" key="3">
    <source>
        <dbReference type="Proteomes" id="UP001215280"/>
    </source>
</evidence>
<reference evidence="2" key="1">
    <citation type="submission" date="2023-03" db="EMBL/GenBank/DDBJ databases">
        <title>Massive genome expansion in bonnet fungi (Mycena s.s.) driven by repeated elements and novel gene families across ecological guilds.</title>
        <authorList>
            <consortium name="Lawrence Berkeley National Laboratory"/>
            <person name="Harder C.B."/>
            <person name="Miyauchi S."/>
            <person name="Viragh M."/>
            <person name="Kuo A."/>
            <person name="Thoen E."/>
            <person name="Andreopoulos B."/>
            <person name="Lu D."/>
            <person name="Skrede I."/>
            <person name="Drula E."/>
            <person name="Henrissat B."/>
            <person name="Morin E."/>
            <person name="Kohler A."/>
            <person name="Barry K."/>
            <person name="LaButti K."/>
            <person name="Morin E."/>
            <person name="Salamov A."/>
            <person name="Lipzen A."/>
            <person name="Mereny Z."/>
            <person name="Hegedus B."/>
            <person name="Baldrian P."/>
            <person name="Stursova M."/>
            <person name="Weitz H."/>
            <person name="Taylor A."/>
            <person name="Grigoriev I.V."/>
            <person name="Nagy L.G."/>
            <person name="Martin F."/>
            <person name="Kauserud H."/>
        </authorList>
    </citation>
    <scope>NUCLEOTIDE SEQUENCE</scope>
    <source>
        <strain evidence="2">CBHHK188m</strain>
    </source>
</reference>
<dbReference type="PRINTS" id="PR00081">
    <property type="entry name" value="GDHRDH"/>
</dbReference>
<dbReference type="Proteomes" id="UP001215280">
    <property type="component" value="Unassembled WGS sequence"/>
</dbReference>
<dbReference type="PANTHER" id="PTHR45458">
    <property type="entry name" value="SHORT-CHAIN DEHYDROGENASE/REDUCTASE SDR"/>
    <property type="match status" value="1"/>
</dbReference>
<comment type="caution">
    <text evidence="2">The sequence shown here is derived from an EMBL/GenBank/DDBJ whole genome shotgun (WGS) entry which is preliminary data.</text>
</comment>
<dbReference type="PROSITE" id="PS00061">
    <property type="entry name" value="ADH_SHORT"/>
    <property type="match status" value="1"/>
</dbReference>